<keyword evidence="2" id="KW-1185">Reference proteome</keyword>
<dbReference type="GO" id="GO:0044780">
    <property type="term" value="P:bacterial-type flagellum assembly"/>
    <property type="evidence" value="ECO:0007669"/>
    <property type="project" value="InterPro"/>
</dbReference>
<reference evidence="1 2" key="1">
    <citation type="submission" date="2009-10" db="EMBL/GenBank/DDBJ databases">
        <title>Complete sequence of Halothiobacillus neapolitanus c2.</title>
        <authorList>
            <consortium name="US DOE Joint Genome Institute"/>
            <person name="Lucas S."/>
            <person name="Copeland A."/>
            <person name="Lapidus A."/>
            <person name="Glavina del Rio T."/>
            <person name="Tice H."/>
            <person name="Bruce D."/>
            <person name="Goodwin L."/>
            <person name="Pitluck S."/>
            <person name="Davenport K."/>
            <person name="Brettin T."/>
            <person name="Detter J.C."/>
            <person name="Han C."/>
            <person name="Tapia R."/>
            <person name="Larimer F."/>
            <person name="Land M."/>
            <person name="Hauser L."/>
            <person name="Kyrpides N."/>
            <person name="Mikhailova N."/>
            <person name="Kerfeld C."/>
            <person name="Cannon G."/>
            <person name="Heinhort S."/>
        </authorList>
    </citation>
    <scope>NUCLEOTIDE SEQUENCE [LARGE SCALE GENOMIC DNA]</scope>
    <source>
        <strain evidence="2">ATCC 23641 / c2</strain>
    </source>
</reference>
<evidence type="ECO:0000313" key="2">
    <source>
        <dbReference type="Proteomes" id="UP000009102"/>
    </source>
</evidence>
<proteinExistence type="predicted"/>
<name>D0L0Z9_HALNC</name>
<dbReference type="InterPro" id="IPR007809">
    <property type="entry name" value="FlgN-like"/>
</dbReference>
<dbReference type="Proteomes" id="UP000009102">
    <property type="component" value="Chromosome"/>
</dbReference>
<accession>D0L0Z9</accession>
<protein>
    <recommendedName>
        <fullName evidence="3">FlgN family protein</fullName>
    </recommendedName>
</protein>
<dbReference type="HOGENOM" id="CLU_1466288_0_0_6"/>
<dbReference type="Gene3D" id="1.20.58.300">
    <property type="entry name" value="FlgN-like"/>
    <property type="match status" value="1"/>
</dbReference>
<dbReference type="STRING" id="555778.Hneap_1542"/>
<dbReference type="KEGG" id="hna:Hneap_1542"/>
<dbReference type="AlphaFoldDB" id="D0L0Z9"/>
<organism evidence="1 2">
    <name type="scientific">Halothiobacillus neapolitanus (strain ATCC 23641 / DSM 15147 / CIP 104769 / NCIMB 8539 / c2)</name>
    <name type="common">Thiobacillus neapolitanus</name>
    <dbReference type="NCBI Taxonomy" id="555778"/>
    <lineage>
        <taxon>Bacteria</taxon>
        <taxon>Pseudomonadati</taxon>
        <taxon>Pseudomonadota</taxon>
        <taxon>Gammaproteobacteria</taxon>
        <taxon>Chromatiales</taxon>
        <taxon>Halothiobacillaceae</taxon>
        <taxon>Halothiobacillus</taxon>
    </lineage>
</organism>
<evidence type="ECO:0008006" key="3">
    <source>
        <dbReference type="Google" id="ProtNLM"/>
    </source>
</evidence>
<dbReference type="Pfam" id="PF05130">
    <property type="entry name" value="FlgN"/>
    <property type="match status" value="1"/>
</dbReference>
<gene>
    <name evidence="1" type="ordered locus">Hneap_1542</name>
</gene>
<dbReference type="RefSeq" id="WP_012824406.1">
    <property type="nucleotide sequence ID" value="NC_013422.1"/>
</dbReference>
<dbReference type="EMBL" id="CP001801">
    <property type="protein sequence ID" value="ACX96372.1"/>
    <property type="molecule type" value="Genomic_DNA"/>
</dbReference>
<evidence type="ECO:0000313" key="1">
    <source>
        <dbReference type="EMBL" id="ACX96372.1"/>
    </source>
</evidence>
<sequence>MSQGTAPAVSPAHIDTQVMLEHLAAAVSGLTDAHQRLAELLATPDRADRADSGASLDELIIAIREGHARLEEAEQQRQSWLAAQPIKSSSTESNARQDMHQALIAIDQAEFTNHLASWQALQPLITELDERTREHQMVISRLGQFIQERVNLLTNAADGSDTAVYAASGKTSAPADRRRSLGDA</sequence>